<feature type="transmembrane region" description="Helical" evidence="8">
    <location>
        <begin position="142"/>
        <end position="161"/>
    </location>
</feature>
<dbReference type="GO" id="GO:1904680">
    <property type="term" value="F:peptide transmembrane transporter activity"/>
    <property type="evidence" value="ECO:0007669"/>
    <property type="project" value="InterPro"/>
</dbReference>
<dbReference type="NCBIfam" id="TIGR00924">
    <property type="entry name" value="yjdL_sub1_fam"/>
    <property type="match status" value="1"/>
</dbReference>
<dbReference type="EMBL" id="LNYJ01000011">
    <property type="protein sequence ID" value="KTD16083.1"/>
    <property type="molecule type" value="Genomic_DNA"/>
</dbReference>
<comment type="caution">
    <text evidence="9">The sequence shown here is derived from an EMBL/GenBank/DDBJ whole genome shotgun (WGS) entry which is preliminary data.</text>
</comment>
<dbReference type="AlphaFoldDB" id="A0A0W0V7I4"/>
<comment type="subcellular location">
    <subcellularLocation>
        <location evidence="1">Cell membrane</location>
        <topology evidence="1">Multi-pass membrane protein</topology>
    </subcellularLocation>
</comment>
<feature type="transmembrane region" description="Helical" evidence="8">
    <location>
        <begin position="210"/>
        <end position="227"/>
    </location>
</feature>
<dbReference type="GO" id="GO:0015833">
    <property type="term" value="P:peptide transport"/>
    <property type="evidence" value="ECO:0007669"/>
    <property type="project" value="UniProtKB-KW"/>
</dbReference>
<keyword evidence="4 8" id="KW-0812">Transmembrane</keyword>
<feature type="transmembrane region" description="Helical" evidence="8">
    <location>
        <begin position="21"/>
        <end position="39"/>
    </location>
</feature>
<accession>A0A0W0V7I4</accession>
<evidence type="ECO:0000313" key="10">
    <source>
        <dbReference type="Proteomes" id="UP000055035"/>
    </source>
</evidence>
<dbReference type="InterPro" id="IPR000109">
    <property type="entry name" value="POT_fam"/>
</dbReference>
<dbReference type="RefSeq" id="WP_082647123.1">
    <property type="nucleotide sequence ID" value="NZ_CAAAIC010000007.1"/>
</dbReference>
<keyword evidence="10" id="KW-1185">Reference proteome</keyword>
<dbReference type="PANTHER" id="PTHR23517">
    <property type="entry name" value="RESISTANCE PROTEIN MDTM, PUTATIVE-RELATED-RELATED"/>
    <property type="match status" value="1"/>
</dbReference>
<dbReference type="OrthoDB" id="5351355at2"/>
<keyword evidence="2" id="KW-0813">Transport</keyword>
<sequence length="485" mass="53638">MSNQQIKQPRSLATFFATEMWERYGFYVVQTLLALYLAFEFKWQDAKVYTLVGTFTALTYLSPVVGGWLADHLLGQKKAILTGAVVLFFSYLSLFLFHTDDSLAASLAGIAVGTGLLKPNISSLLGNQYPDNSPARESGFTIFYMGITTGIILGTTLPSQLNYYFGWSLAFASAACGMIIAFAVFAFGVKLYRISDYHPSELTVTKGIKALLMTFGLWSASFFLLHYPSLADVAFAGVILLCLIYLIDVIKRETPQQARQTLVIGLLCVISVMFWAFYFQMFLSLTLFISRVVEPKLFGILFPPPYYVSIQSIGMIIFGYFISRRRPVIDSVHSGIKTGNKFMLSMLFMTLAYTLITLVCHSSHGTSLLSPLYFIPAYLLISIAELLLSPVGLSAITVLASRKKVSTMMGIFFVSLGIGAFLSGKLATLTAIKPEEVTILQLKAHYSHTFSYLFLILLASTFVCLVLNRTIKYLLSSSAQLASAE</sequence>
<keyword evidence="7 8" id="KW-0472">Membrane</keyword>
<name>A0A0W0V7I4_9GAMM</name>
<feature type="transmembrane region" description="Helical" evidence="8">
    <location>
        <begin position="411"/>
        <end position="432"/>
    </location>
</feature>
<dbReference type="Gene3D" id="1.20.1250.20">
    <property type="entry name" value="MFS general substrate transporter like domains"/>
    <property type="match status" value="1"/>
</dbReference>
<proteinExistence type="predicted"/>
<feature type="transmembrane region" description="Helical" evidence="8">
    <location>
        <begin position="262"/>
        <end position="285"/>
    </location>
</feature>
<evidence type="ECO:0000256" key="3">
    <source>
        <dbReference type="ARBA" id="ARBA00022475"/>
    </source>
</evidence>
<feature type="transmembrane region" description="Helical" evidence="8">
    <location>
        <begin position="305"/>
        <end position="322"/>
    </location>
</feature>
<keyword evidence="5" id="KW-0653">Protein transport</keyword>
<feature type="transmembrane region" description="Helical" evidence="8">
    <location>
        <begin position="342"/>
        <end position="364"/>
    </location>
</feature>
<evidence type="ECO:0000256" key="1">
    <source>
        <dbReference type="ARBA" id="ARBA00004651"/>
    </source>
</evidence>
<keyword evidence="6 8" id="KW-1133">Transmembrane helix</keyword>
<dbReference type="PANTHER" id="PTHR23517:SF15">
    <property type="entry name" value="PROTON-DEPENDENT OLIGOPEPTIDE FAMILY TRANSPORT PROTEIN"/>
    <property type="match status" value="1"/>
</dbReference>
<evidence type="ECO:0000256" key="8">
    <source>
        <dbReference type="SAM" id="Phobius"/>
    </source>
</evidence>
<dbReference type="Proteomes" id="UP000055035">
    <property type="component" value="Unassembled WGS sequence"/>
</dbReference>
<feature type="transmembrane region" description="Helical" evidence="8">
    <location>
        <begin position="79"/>
        <end position="97"/>
    </location>
</feature>
<evidence type="ECO:0000256" key="5">
    <source>
        <dbReference type="ARBA" id="ARBA00022856"/>
    </source>
</evidence>
<dbReference type="GO" id="GO:0005886">
    <property type="term" value="C:plasma membrane"/>
    <property type="evidence" value="ECO:0007669"/>
    <property type="project" value="UniProtKB-SubCell"/>
</dbReference>
<keyword evidence="5" id="KW-0571">Peptide transport</keyword>
<feature type="transmembrane region" description="Helical" evidence="8">
    <location>
        <begin position="376"/>
        <end position="399"/>
    </location>
</feature>
<evidence type="ECO:0000313" key="9">
    <source>
        <dbReference type="EMBL" id="KTD16083.1"/>
    </source>
</evidence>
<protein>
    <submittedName>
        <fullName evidence="9">POT family transporter protein proton/peptide symporter</fullName>
    </submittedName>
</protein>
<reference evidence="9 10" key="1">
    <citation type="submission" date="2015-11" db="EMBL/GenBank/DDBJ databases">
        <title>Genomic analysis of 38 Legionella species identifies large and diverse effector repertoires.</title>
        <authorList>
            <person name="Burstein D."/>
            <person name="Amaro F."/>
            <person name="Zusman T."/>
            <person name="Lifshitz Z."/>
            <person name="Cohen O."/>
            <person name="Gilbert J.A."/>
            <person name="Pupko T."/>
            <person name="Shuman H.A."/>
            <person name="Segal G."/>
        </authorList>
    </citation>
    <scope>NUCLEOTIDE SEQUENCE [LARGE SCALE GENOMIC DNA]</scope>
    <source>
        <strain evidence="9 10">BL-540</strain>
    </source>
</reference>
<dbReference type="InterPro" id="IPR050171">
    <property type="entry name" value="MFS_Transporters"/>
</dbReference>
<feature type="transmembrane region" description="Helical" evidence="8">
    <location>
        <begin position="103"/>
        <end position="121"/>
    </location>
</feature>
<evidence type="ECO:0000256" key="4">
    <source>
        <dbReference type="ARBA" id="ARBA00022692"/>
    </source>
</evidence>
<feature type="transmembrane region" description="Helical" evidence="8">
    <location>
        <begin position="452"/>
        <end position="471"/>
    </location>
</feature>
<evidence type="ECO:0000256" key="7">
    <source>
        <dbReference type="ARBA" id="ARBA00023136"/>
    </source>
</evidence>
<feature type="transmembrane region" description="Helical" evidence="8">
    <location>
        <begin position="233"/>
        <end position="250"/>
    </location>
</feature>
<evidence type="ECO:0000256" key="6">
    <source>
        <dbReference type="ARBA" id="ARBA00022989"/>
    </source>
</evidence>
<dbReference type="InterPro" id="IPR036259">
    <property type="entry name" value="MFS_trans_sf"/>
</dbReference>
<dbReference type="Pfam" id="PF00854">
    <property type="entry name" value="PTR2"/>
    <property type="match status" value="1"/>
</dbReference>
<dbReference type="PATRIC" id="fig|456.5.peg.414"/>
<feature type="transmembrane region" description="Helical" evidence="8">
    <location>
        <begin position="51"/>
        <end position="70"/>
    </location>
</feature>
<dbReference type="InterPro" id="IPR005279">
    <property type="entry name" value="Dipep/tripep_permease"/>
</dbReference>
<gene>
    <name evidence="9" type="ORF">Ljor_0389</name>
</gene>
<dbReference type="STRING" id="456.Ljor_0389"/>
<dbReference type="SUPFAM" id="SSF103473">
    <property type="entry name" value="MFS general substrate transporter"/>
    <property type="match status" value="1"/>
</dbReference>
<organism evidence="9 10">
    <name type="scientific">Legionella jordanis</name>
    <dbReference type="NCBI Taxonomy" id="456"/>
    <lineage>
        <taxon>Bacteria</taxon>
        <taxon>Pseudomonadati</taxon>
        <taxon>Pseudomonadota</taxon>
        <taxon>Gammaproteobacteria</taxon>
        <taxon>Legionellales</taxon>
        <taxon>Legionellaceae</taxon>
        <taxon>Legionella</taxon>
    </lineage>
</organism>
<dbReference type="CDD" id="cd17346">
    <property type="entry name" value="MFS_DtpA_like"/>
    <property type="match status" value="1"/>
</dbReference>
<evidence type="ECO:0000256" key="2">
    <source>
        <dbReference type="ARBA" id="ARBA00022448"/>
    </source>
</evidence>
<feature type="transmembrane region" description="Helical" evidence="8">
    <location>
        <begin position="167"/>
        <end position="189"/>
    </location>
</feature>
<keyword evidence="3" id="KW-1003">Cell membrane</keyword>